<evidence type="ECO:0000259" key="2">
    <source>
        <dbReference type="Pfam" id="PF00856"/>
    </source>
</evidence>
<feature type="compositionally biased region" description="Basic and acidic residues" evidence="1">
    <location>
        <begin position="167"/>
        <end position="176"/>
    </location>
</feature>
<dbReference type="Gene3D" id="6.10.140.2220">
    <property type="match status" value="1"/>
</dbReference>
<dbReference type="AlphaFoldDB" id="A0ABD1Q690"/>
<feature type="domain" description="SET" evidence="2">
    <location>
        <begin position="299"/>
        <end position="382"/>
    </location>
</feature>
<evidence type="ECO:0000313" key="3">
    <source>
        <dbReference type="EMBL" id="KAL2471711.1"/>
    </source>
</evidence>
<evidence type="ECO:0000313" key="4">
    <source>
        <dbReference type="Proteomes" id="UP001604336"/>
    </source>
</evidence>
<proteinExistence type="predicted"/>
<sequence length="739" mass="83369">METIASEDIPIGEDLTPPLPPLAAALHSYALSTHCAACFSPVPHQPFHPLTSTFSQIPHHVPDDTPTLLYCSPQCSSLDSSLHLSSAEVQILSLLHERPSFERQHSADLRLSLRLLYRFGKLNLISQVERDWRRMSGLDNNVKGLMFEENNHCPFQVNKNIEGPDGNLEKKEQPDEHMDIRNQDDRILERIAGLMTNREELMFQENKNDHLQEDGNGEDPDEISGKCNVPDENVENCCENEVFLESIREGAKLMAMARMIYGGVDVNEVAPEECVEEEMVLCLVLTNAVEVEDSSGSYVGIAVYGTTFSWMNHSCSPNARYRFSTRPEHNDELRLRISPSAMENGSGNGNEMTLEGRDAYGPRVIVRSIKAINKGEEVTIAYMDVFRPKKLRQSELWMKYRFNCGCKRCSAEPASYVDCALQATYAVNLDCLVKISDHHPYKDEEIKILTDFFDNLIDGYLRSDDLEPCCEKLENLLTHGYFVEELRPMEGESHQILKLLPFHHLSLNSYATLASAYEERANDLLALDSGIDRHKLEAFNMHRTGAAYSLLLAGAAHHLFTFESSFMASVANSWKSAGESLLKFAKCSSWNLFLKSGPVNSELSFLLTPKCPECSLVDRFEANFIRGQDQNVQLEEITRQFFNCIVTITSKVWRSLISEGSYLKAIENPIDFSWLAPLDSNTISDFGARFAKTSMEKGLSQFEAKECPEQDRTNLILLSVHCLRYGTFLSSICNGLQSQ</sequence>
<keyword evidence="4" id="KW-1185">Reference proteome</keyword>
<dbReference type="PANTHER" id="PTHR47780:SF1">
    <property type="entry name" value="PROTEIN SET DOMAIN GROUP 41"/>
    <property type="match status" value="1"/>
</dbReference>
<dbReference type="InterPro" id="IPR046341">
    <property type="entry name" value="SET_dom_sf"/>
</dbReference>
<feature type="region of interest" description="Disordered" evidence="1">
    <location>
        <begin position="156"/>
        <end position="176"/>
    </location>
</feature>
<dbReference type="PANTHER" id="PTHR47780">
    <property type="entry name" value="PROTEIN SET DOMAIN GROUP 41"/>
    <property type="match status" value="1"/>
</dbReference>
<gene>
    <name evidence="3" type="ORF">Adt_39847</name>
</gene>
<dbReference type="Pfam" id="PF00856">
    <property type="entry name" value="SET"/>
    <property type="match status" value="1"/>
</dbReference>
<comment type="caution">
    <text evidence="3">The sequence shown here is derived from an EMBL/GenBank/DDBJ whole genome shotgun (WGS) entry which is preliminary data.</text>
</comment>
<organism evidence="3 4">
    <name type="scientific">Abeliophyllum distichum</name>
    <dbReference type="NCBI Taxonomy" id="126358"/>
    <lineage>
        <taxon>Eukaryota</taxon>
        <taxon>Viridiplantae</taxon>
        <taxon>Streptophyta</taxon>
        <taxon>Embryophyta</taxon>
        <taxon>Tracheophyta</taxon>
        <taxon>Spermatophyta</taxon>
        <taxon>Magnoliopsida</taxon>
        <taxon>eudicotyledons</taxon>
        <taxon>Gunneridae</taxon>
        <taxon>Pentapetalae</taxon>
        <taxon>asterids</taxon>
        <taxon>lamiids</taxon>
        <taxon>Lamiales</taxon>
        <taxon>Oleaceae</taxon>
        <taxon>Forsythieae</taxon>
        <taxon>Abeliophyllum</taxon>
    </lineage>
</organism>
<reference evidence="4" key="1">
    <citation type="submission" date="2024-07" db="EMBL/GenBank/DDBJ databases">
        <title>Two chromosome-level genome assemblies of Korean endemic species Abeliophyllum distichum and Forsythia ovata (Oleaceae).</title>
        <authorList>
            <person name="Jang H."/>
        </authorList>
    </citation>
    <scope>NUCLEOTIDE SEQUENCE [LARGE SCALE GENOMIC DNA]</scope>
</reference>
<dbReference type="InterPro" id="IPR001214">
    <property type="entry name" value="SET_dom"/>
</dbReference>
<dbReference type="Gene3D" id="1.10.220.160">
    <property type="match status" value="1"/>
</dbReference>
<name>A0ABD1Q690_9LAMI</name>
<dbReference type="Proteomes" id="UP001604336">
    <property type="component" value="Unassembled WGS sequence"/>
</dbReference>
<dbReference type="CDD" id="cd20071">
    <property type="entry name" value="SET_SMYD"/>
    <property type="match status" value="1"/>
</dbReference>
<protein>
    <submittedName>
        <fullName evidence="3">Protein SET DOMAIN GROUP 41</fullName>
    </submittedName>
</protein>
<dbReference type="Gene3D" id="2.170.270.10">
    <property type="entry name" value="SET domain"/>
    <property type="match status" value="2"/>
</dbReference>
<accession>A0ABD1Q690</accession>
<dbReference type="EMBL" id="JBFOLK010000012">
    <property type="protein sequence ID" value="KAL2471711.1"/>
    <property type="molecule type" value="Genomic_DNA"/>
</dbReference>
<evidence type="ECO:0000256" key="1">
    <source>
        <dbReference type="SAM" id="MobiDB-lite"/>
    </source>
</evidence>
<dbReference type="SUPFAM" id="SSF82199">
    <property type="entry name" value="SET domain"/>
    <property type="match status" value="1"/>
</dbReference>